<gene>
    <name evidence="1" type="ORF">OCBIM_22005788mg</name>
</gene>
<organism evidence="1">
    <name type="scientific">Octopus bimaculoides</name>
    <name type="common">California two-spotted octopus</name>
    <dbReference type="NCBI Taxonomy" id="37653"/>
    <lineage>
        <taxon>Eukaryota</taxon>
        <taxon>Metazoa</taxon>
        <taxon>Spiralia</taxon>
        <taxon>Lophotrochozoa</taxon>
        <taxon>Mollusca</taxon>
        <taxon>Cephalopoda</taxon>
        <taxon>Coleoidea</taxon>
        <taxon>Octopodiformes</taxon>
        <taxon>Octopoda</taxon>
        <taxon>Incirrata</taxon>
        <taxon>Octopodidae</taxon>
        <taxon>Octopus</taxon>
    </lineage>
</organism>
<name>A0A0L8IFQ9_OCTBM</name>
<protein>
    <submittedName>
        <fullName evidence="1">Uncharacterized protein</fullName>
    </submittedName>
</protein>
<dbReference type="EMBL" id="KQ415823">
    <property type="protein sequence ID" value="KOG00273.1"/>
    <property type="molecule type" value="Genomic_DNA"/>
</dbReference>
<evidence type="ECO:0000313" key="1">
    <source>
        <dbReference type="EMBL" id="KOG00273.1"/>
    </source>
</evidence>
<reference evidence="1" key="1">
    <citation type="submission" date="2015-07" db="EMBL/GenBank/DDBJ databases">
        <title>MeaNS - Measles Nucleotide Surveillance Program.</title>
        <authorList>
            <person name="Tran T."/>
            <person name="Druce J."/>
        </authorList>
    </citation>
    <scope>NUCLEOTIDE SEQUENCE</scope>
    <source>
        <strain evidence="1">UCB-OBI-ISO-001</strain>
        <tissue evidence="1">Gonad</tissue>
    </source>
</reference>
<accession>A0A0L8IFQ9</accession>
<sequence length="42" mass="4915">MFYGLMNAVAPALKLHLMTVSMMLGRFNVFQRQNPYEKQQIP</sequence>
<dbReference type="AlphaFoldDB" id="A0A0L8IFQ9"/>
<proteinExistence type="predicted"/>